<proteinExistence type="predicted"/>
<evidence type="ECO:0000256" key="5">
    <source>
        <dbReference type="ARBA" id="ARBA00039314"/>
    </source>
</evidence>
<feature type="domain" description="AB hydrolase-1" evidence="12">
    <location>
        <begin position="55"/>
        <end position="248"/>
    </location>
</feature>
<evidence type="ECO:0000256" key="7">
    <source>
        <dbReference type="ARBA" id="ARBA00042645"/>
    </source>
</evidence>
<comment type="catalytic activity">
    <reaction evidence="11">
        <text>mycophenolic acid O-acyl-beta-D-glucuronide + H2O = mycophenolate + D-glucuronate + H(+)</text>
        <dbReference type="Rhea" id="RHEA:34179"/>
        <dbReference type="ChEBI" id="CHEBI:15377"/>
        <dbReference type="ChEBI" id="CHEBI:15378"/>
        <dbReference type="ChEBI" id="CHEBI:58720"/>
        <dbReference type="ChEBI" id="CHEBI:62932"/>
        <dbReference type="ChEBI" id="CHEBI:66982"/>
        <dbReference type="EC" id="3.1.1.93"/>
    </reaction>
    <physiologicalReaction direction="left-to-right" evidence="11">
        <dbReference type="Rhea" id="RHEA:34180"/>
    </physiologicalReaction>
</comment>
<comment type="catalytic activity">
    <reaction evidence="10">
        <text>S-hexadecanoyl-L-cysteinyl-[protein] + H2O = L-cysteinyl-[protein] + hexadecanoate + H(+)</text>
        <dbReference type="Rhea" id="RHEA:19233"/>
        <dbReference type="Rhea" id="RHEA-COMP:10131"/>
        <dbReference type="Rhea" id="RHEA-COMP:11032"/>
        <dbReference type="ChEBI" id="CHEBI:7896"/>
        <dbReference type="ChEBI" id="CHEBI:15377"/>
        <dbReference type="ChEBI" id="CHEBI:15378"/>
        <dbReference type="ChEBI" id="CHEBI:29950"/>
        <dbReference type="ChEBI" id="CHEBI:74151"/>
        <dbReference type="EC" id="3.1.2.22"/>
    </reaction>
    <physiologicalReaction direction="left-to-right" evidence="10">
        <dbReference type="Rhea" id="RHEA:19234"/>
    </physiologicalReaction>
</comment>
<evidence type="ECO:0000313" key="14">
    <source>
        <dbReference type="Proteomes" id="UP000584824"/>
    </source>
</evidence>
<reference evidence="13 14" key="1">
    <citation type="submission" date="2020-08" db="EMBL/GenBank/DDBJ databases">
        <title>Genomic Encyclopedia of Type Strains, Phase IV (KMG-IV): sequencing the most valuable type-strain genomes for metagenomic binning, comparative biology and taxonomic classification.</title>
        <authorList>
            <person name="Goeker M."/>
        </authorList>
    </citation>
    <scope>NUCLEOTIDE SEQUENCE [LARGE SCALE GENOMIC DNA]</scope>
    <source>
        <strain evidence="13 14">DSM 26385</strain>
    </source>
</reference>
<dbReference type="GO" id="GO:0102390">
    <property type="term" value="F:mycophenolic acid acyl-glucuronide esterase activity"/>
    <property type="evidence" value="ECO:0007669"/>
    <property type="project" value="UniProtKB-EC"/>
</dbReference>
<dbReference type="Gene3D" id="3.40.50.1820">
    <property type="entry name" value="alpha/beta hydrolase"/>
    <property type="match status" value="1"/>
</dbReference>
<evidence type="ECO:0000256" key="4">
    <source>
        <dbReference type="ARBA" id="ARBA00039132"/>
    </source>
</evidence>
<comment type="function">
    <text evidence="9">Acts as an acyl-protein thioesterase that hydrolyzes fatty acids from acylated residues in proteins. Regulates the mitochondrial S-depalmitoylation of the nucleophilic active site residue of peroxiredoxin-5/PRDX5, a key antioxidant protein, therefore modulating mitochondrial antioxidant ability. Also catalyzes the deglucuronidation of mycophenolic acid acyl-glucuronide, an active metabolite of the immunosuppressant drug mycophenolate.</text>
</comment>
<accession>A0A7W6P0Z0</accession>
<evidence type="ECO:0000313" key="13">
    <source>
        <dbReference type="EMBL" id="MBB4103774.1"/>
    </source>
</evidence>
<evidence type="ECO:0000256" key="6">
    <source>
        <dbReference type="ARBA" id="ARBA00041520"/>
    </source>
</evidence>
<organism evidence="13 14">
    <name type="scientific">Allorhizobium borbori</name>
    <dbReference type="NCBI Taxonomy" id="485907"/>
    <lineage>
        <taxon>Bacteria</taxon>
        <taxon>Pseudomonadati</taxon>
        <taxon>Pseudomonadota</taxon>
        <taxon>Alphaproteobacteria</taxon>
        <taxon>Hyphomicrobiales</taxon>
        <taxon>Rhizobiaceae</taxon>
        <taxon>Rhizobium/Agrobacterium group</taxon>
        <taxon>Allorhizobium</taxon>
    </lineage>
</organism>
<dbReference type="Proteomes" id="UP000584824">
    <property type="component" value="Unassembled WGS sequence"/>
</dbReference>
<dbReference type="EMBL" id="JACIDU010000008">
    <property type="protein sequence ID" value="MBB4103774.1"/>
    <property type="molecule type" value="Genomic_DNA"/>
</dbReference>
<keyword evidence="3" id="KW-0809">Transit peptide</keyword>
<gene>
    <name evidence="13" type="ORF">GGQ66_002342</name>
</gene>
<evidence type="ECO:0000259" key="12">
    <source>
        <dbReference type="Pfam" id="PF12697"/>
    </source>
</evidence>
<dbReference type="GO" id="GO:0008474">
    <property type="term" value="F:palmitoyl-(protein) hydrolase activity"/>
    <property type="evidence" value="ECO:0007669"/>
    <property type="project" value="UniProtKB-EC"/>
</dbReference>
<evidence type="ECO:0000256" key="3">
    <source>
        <dbReference type="ARBA" id="ARBA00022946"/>
    </source>
</evidence>
<dbReference type="EC" id="3.1.2.22" evidence="1"/>
<keyword evidence="14" id="KW-1185">Reference proteome</keyword>
<sequence length="262" mass="28473">MTDGISSGSIPVGEGVEAREIAWKRRAATKPGPAVIWLGGYKSDMEGTKALALDAFAAETGFEAIRFDYSGHGVSGGAFKDGTISRWLEETLAVITHFGPEEAILVGSSMGGWIALRAVQEIARRGLPVRIKGLVLIAPAPDFTCELIEPELTEAERQSLATRGYFEEPSEYGPEPYIYTRALIEDGRQNRVLQGVIATGCPVHILQGMRDTAVPHAHSLKLLEHLPADDVVLTLIRDGDHRLSRPQDIERLRAALAEIVRA</sequence>
<dbReference type="PANTHER" id="PTHR16138">
    <property type="entry name" value="MYCOPHENOLIC ACID ACYL-GLUCURONIDE ESTERASE, MITOCHONDRIAL"/>
    <property type="match status" value="1"/>
</dbReference>
<dbReference type="PANTHER" id="PTHR16138:SF7">
    <property type="entry name" value="PALMITOYL-PROTEIN THIOESTERASE ABHD10, MITOCHONDRIAL"/>
    <property type="match status" value="1"/>
</dbReference>
<dbReference type="EC" id="3.1.1.93" evidence="4"/>
<dbReference type="InterPro" id="IPR000073">
    <property type="entry name" value="AB_hydrolase_1"/>
</dbReference>
<protein>
    <recommendedName>
        <fullName evidence="5">Palmitoyl-protein thioesterase ABHD10, mitochondrial</fullName>
        <ecNumber evidence="4">3.1.1.93</ecNumber>
        <ecNumber evidence="1">3.1.2.22</ecNumber>
    </recommendedName>
    <alternativeName>
        <fullName evidence="7">Acyl-protein thioesterase ABHD10</fullName>
    </alternativeName>
    <alternativeName>
        <fullName evidence="8">Alpha/beta hydrolase domain-containing protein 10</fullName>
    </alternativeName>
    <alternativeName>
        <fullName evidence="6">Mycophenolic acid acyl-glucuronide esterase, mitochondrial</fullName>
    </alternativeName>
</protein>
<evidence type="ECO:0000256" key="8">
    <source>
        <dbReference type="ARBA" id="ARBA00042704"/>
    </source>
</evidence>
<dbReference type="InterPro" id="IPR052382">
    <property type="entry name" value="ABHD10_acyl-thioesterase"/>
</dbReference>
<keyword evidence="2" id="KW-0378">Hydrolase</keyword>
<dbReference type="InterPro" id="IPR029058">
    <property type="entry name" value="AB_hydrolase_fold"/>
</dbReference>
<evidence type="ECO:0000256" key="2">
    <source>
        <dbReference type="ARBA" id="ARBA00022801"/>
    </source>
</evidence>
<dbReference type="AlphaFoldDB" id="A0A7W6P0Z0"/>
<evidence type="ECO:0000256" key="1">
    <source>
        <dbReference type="ARBA" id="ARBA00012423"/>
    </source>
</evidence>
<evidence type="ECO:0000256" key="10">
    <source>
        <dbReference type="ARBA" id="ARBA00047409"/>
    </source>
</evidence>
<dbReference type="SUPFAM" id="SSF53474">
    <property type="entry name" value="alpha/beta-Hydrolases"/>
    <property type="match status" value="1"/>
</dbReference>
<evidence type="ECO:0000256" key="11">
    <source>
        <dbReference type="ARBA" id="ARBA00047972"/>
    </source>
</evidence>
<dbReference type="RefSeq" id="WP_183792610.1">
    <property type="nucleotide sequence ID" value="NZ_JACIDU010000008.1"/>
</dbReference>
<name>A0A7W6P0Z0_9HYPH</name>
<evidence type="ECO:0000256" key="9">
    <source>
        <dbReference type="ARBA" id="ARBA00046047"/>
    </source>
</evidence>
<comment type="caution">
    <text evidence="13">The sequence shown here is derived from an EMBL/GenBank/DDBJ whole genome shotgun (WGS) entry which is preliminary data.</text>
</comment>
<dbReference type="Pfam" id="PF12697">
    <property type="entry name" value="Abhydrolase_6"/>
    <property type="match status" value="1"/>
</dbReference>